<dbReference type="AlphaFoldDB" id="C7NG73"/>
<evidence type="ECO:0000313" key="2">
    <source>
        <dbReference type="EMBL" id="ACV07482.1"/>
    </source>
</evidence>
<feature type="transmembrane region" description="Helical" evidence="1">
    <location>
        <begin position="80"/>
        <end position="106"/>
    </location>
</feature>
<dbReference type="InterPro" id="IPR021315">
    <property type="entry name" value="Gap/Sap"/>
</dbReference>
<organism evidence="2 3">
    <name type="scientific">Kytococcus sedentarius (strain ATCC 14392 / DSM 20547 / JCM 11482 / CCUG 33030 / NBRC 15357 / NCTC 11040 / CCM 314 / 541)</name>
    <name type="common">Micrococcus sedentarius</name>
    <dbReference type="NCBI Taxonomy" id="478801"/>
    <lineage>
        <taxon>Bacteria</taxon>
        <taxon>Bacillati</taxon>
        <taxon>Actinomycetota</taxon>
        <taxon>Actinomycetes</taxon>
        <taxon>Micrococcales</taxon>
        <taxon>Kytococcaceae</taxon>
        <taxon>Kytococcus</taxon>
    </lineage>
</organism>
<dbReference type="eggNOG" id="ENOG5032TG3">
    <property type="taxonomic scope" value="Bacteria"/>
</dbReference>
<keyword evidence="3" id="KW-1185">Reference proteome</keyword>
<feature type="transmembrane region" description="Helical" evidence="1">
    <location>
        <begin position="127"/>
        <end position="149"/>
    </location>
</feature>
<proteinExistence type="predicted"/>
<feature type="transmembrane region" description="Helical" evidence="1">
    <location>
        <begin position="6"/>
        <end position="28"/>
    </location>
</feature>
<keyword evidence="1" id="KW-0472">Membrane</keyword>
<dbReference type="EMBL" id="CP001686">
    <property type="protein sequence ID" value="ACV07482.1"/>
    <property type="molecule type" value="Genomic_DNA"/>
</dbReference>
<gene>
    <name evidence="2" type="ordered locus">Ksed_25190</name>
</gene>
<dbReference type="HOGENOM" id="CLU_082333_0_0_11"/>
<reference evidence="2 3" key="1">
    <citation type="journal article" date="2009" name="Stand. Genomic Sci.">
        <title>Complete genome sequence of Kytococcus sedentarius type strain (541).</title>
        <authorList>
            <person name="Sims D."/>
            <person name="Brettin T."/>
            <person name="Detter J.C."/>
            <person name="Han C."/>
            <person name="Lapidus A."/>
            <person name="Copeland A."/>
            <person name="Glavina Del Rio T."/>
            <person name="Nolan M."/>
            <person name="Chen F."/>
            <person name="Lucas S."/>
            <person name="Tice H."/>
            <person name="Cheng J.F."/>
            <person name="Bruce D."/>
            <person name="Goodwin L."/>
            <person name="Pitluck S."/>
            <person name="Ovchinnikova G."/>
            <person name="Pati A."/>
            <person name="Ivanova N."/>
            <person name="Mavrommatis K."/>
            <person name="Chen A."/>
            <person name="Palaniappan K."/>
            <person name="D'haeseleer P."/>
            <person name="Chain P."/>
            <person name="Bristow J."/>
            <person name="Eisen J.A."/>
            <person name="Markowitz V."/>
            <person name="Hugenholtz P."/>
            <person name="Schneider S."/>
            <person name="Goker M."/>
            <person name="Pukall R."/>
            <person name="Kyrpides N.C."/>
            <person name="Klenk H.P."/>
        </authorList>
    </citation>
    <scope>NUCLEOTIDE SEQUENCE [LARGE SCALE GENOMIC DNA]</scope>
    <source>
        <strain evidence="3">ATCC 14392 / DSM 20547 / JCM 11482 / CCUG 33030 / NBRC 15357 / NCTC 11040 / CCM 314 / 541</strain>
    </source>
</reference>
<evidence type="ECO:0000313" key="3">
    <source>
        <dbReference type="Proteomes" id="UP000006666"/>
    </source>
</evidence>
<keyword evidence="1" id="KW-1133">Transmembrane helix</keyword>
<dbReference type="KEGG" id="kse:Ksed_25190"/>
<keyword evidence="1" id="KW-0812">Transmembrane</keyword>
<dbReference type="RefSeq" id="WP_015780408.1">
    <property type="nucleotide sequence ID" value="NC_013169.1"/>
</dbReference>
<dbReference type="Pfam" id="PF11139">
    <property type="entry name" value="SfLAP"/>
    <property type="match status" value="1"/>
</dbReference>
<protein>
    <recommendedName>
        <fullName evidence="4">Sap-like sulfolipid-1-addressing protein</fullName>
    </recommendedName>
</protein>
<evidence type="ECO:0008006" key="4">
    <source>
        <dbReference type="Google" id="ProtNLM"/>
    </source>
</evidence>
<sequence>MDIGGFVALAGLALLDSTSFGTLVLPVLALLAHARAGRRVLAHLAVIAAFYWVLGVALMLGGQTALSALGGWPDWLSHPITWIVGGLALVALSYVVDGTITLPGGLGGRAARLKDWMRHAIGPDADARTVVAVALVSGLIEAASMLPYLGAIGLLLGSDLSVPARLAVLAGYCLVMVLPALLLVAARTALGHRLDGALGRVGGWLDRNAGREAGWVVGIIGVVLSLQGIGRLMG</sequence>
<accession>C7NG73</accession>
<dbReference type="STRING" id="478801.Ksed_25190"/>
<feature type="transmembrane region" description="Helical" evidence="1">
    <location>
        <begin position="213"/>
        <end position="233"/>
    </location>
</feature>
<feature type="transmembrane region" description="Helical" evidence="1">
    <location>
        <begin position="169"/>
        <end position="190"/>
    </location>
</feature>
<feature type="transmembrane region" description="Helical" evidence="1">
    <location>
        <begin position="40"/>
        <end position="60"/>
    </location>
</feature>
<evidence type="ECO:0000256" key="1">
    <source>
        <dbReference type="SAM" id="Phobius"/>
    </source>
</evidence>
<dbReference type="Proteomes" id="UP000006666">
    <property type="component" value="Chromosome"/>
</dbReference>
<name>C7NG73_KYTSD</name>